<dbReference type="AlphaFoldDB" id="A0A660CJQ1"/>
<comment type="caution">
    <text evidence="2">The sequence shown here is derived from an EMBL/GenBank/DDBJ whole genome shotgun (WGS) entry which is preliminary data.</text>
</comment>
<dbReference type="GO" id="GO:0003746">
    <property type="term" value="F:translation elongation factor activity"/>
    <property type="evidence" value="ECO:0007669"/>
    <property type="project" value="UniProtKB-KW"/>
</dbReference>
<gene>
    <name evidence="2" type="ORF">JD82_03698</name>
</gene>
<evidence type="ECO:0000313" key="3">
    <source>
        <dbReference type="Proteomes" id="UP000317303"/>
    </source>
</evidence>
<feature type="domain" description="Transcription elongation factor GreA/GreB C-terminal" evidence="1">
    <location>
        <begin position="72"/>
        <end position="142"/>
    </location>
</feature>
<dbReference type="EMBL" id="VLJV01000001">
    <property type="protein sequence ID" value="TWH21829.1"/>
    <property type="molecule type" value="Genomic_DNA"/>
</dbReference>
<dbReference type="Proteomes" id="UP000317303">
    <property type="component" value="Unassembled WGS sequence"/>
</dbReference>
<keyword evidence="3" id="KW-1185">Reference proteome</keyword>
<dbReference type="GO" id="GO:0070063">
    <property type="term" value="F:RNA polymerase binding"/>
    <property type="evidence" value="ECO:0007669"/>
    <property type="project" value="InterPro"/>
</dbReference>
<protein>
    <submittedName>
        <fullName evidence="2">Transcription elongation factor GreA</fullName>
    </submittedName>
</protein>
<evidence type="ECO:0000259" key="1">
    <source>
        <dbReference type="Pfam" id="PF01272"/>
    </source>
</evidence>
<name>A0A660CJQ1_9PSEU</name>
<proteinExistence type="predicted"/>
<dbReference type="GO" id="GO:0003677">
    <property type="term" value="F:DNA binding"/>
    <property type="evidence" value="ECO:0007669"/>
    <property type="project" value="InterPro"/>
</dbReference>
<accession>A0A660CJQ1</accession>
<dbReference type="InterPro" id="IPR023459">
    <property type="entry name" value="Tscrpt_elong_fac_GreA/B_fam"/>
</dbReference>
<sequence>MTDSDTVWLTAEAFDRLRHELAELRRQGDCGSGAEAFDGDDRALHTSRVRSRVRELEALLHRAVVGEAPPDDGVAEPGMVLTVRFDDDEATETFLLGVRDGAGGDGLETYSPDSPLGRALTGAVQGEERTYTVPSGRTVRVRLVRAVPYAGR</sequence>
<evidence type="ECO:0000313" key="2">
    <source>
        <dbReference type="EMBL" id="TWH21829.1"/>
    </source>
</evidence>
<dbReference type="OrthoDB" id="5118809at2"/>
<keyword evidence="2" id="KW-0648">Protein biosynthesis</keyword>
<keyword evidence="2" id="KW-0251">Elongation factor</keyword>
<dbReference type="PIRSF" id="PIRSF006092">
    <property type="entry name" value="GreA_GreB"/>
    <property type="match status" value="1"/>
</dbReference>
<dbReference type="RefSeq" id="WP_030530080.1">
    <property type="nucleotide sequence ID" value="NZ_JOIJ01000001.1"/>
</dbReference>
<dbReference type="InterPro" id="IPR001437">
    <property type="entry name" value="Tscrpt_elong_fac_GreA/B_C"/>
</dbReference>
<organism evidence="2 3">
    <name type="scientific">Prauserella rugosa</name>
    <dbReference type="NCBI Taxonomy" id="43354"/>
    <lineage>
        <taxon>Bacteria</taxon>
        <taxon>Bacillati</taxon>
        <taxon>Actinomycetota</taxon>
        <taxon>Actinomycetes</taxon>
        <taxon>Pseudonocardiales</taxon>
        <taxon>Pseudonocardiaceae</taxon>
        <taxon>Prauserella</taxon>
    </lineage>
</organism>
<dbReference type="Gene3D" id="3.10.50.30">
    <property type="entry name" value="Transcription elongation factor, GreA/GreB, C-terminal domain"/>
    <property type="match status" value="1"/>
</dbReference>
<dbReference type="Pfam" id="PF01272">
    <property type="entry name" value="GreA_GreB"/>
    <property type="match status" value="1"/>
</dbReference>
<dbReference type="SUPFAM" id="SSF54534">
    <property type="entry name" value="FKBP-like"/>
    <property type="match status" value="1"/>
</dbReference>
<reference evidence="2 3" key="1">
    <citation type="submission" date="2019-07" db="EMBL/GenBank/DDBJ databases">
        <title>R&amp;d 2014.</title>
        <authorList>
            <person name="Klenk H.-P."/>
        </authorList>
    </citation>
    <scope>NUCLEOTIDE SEQUENCE [LARGE SCALE GENOMIC DNA]</scope>
    <source>
        <strain evidence="2 3">DSM 43194</strain>
    </source>
</reference>
<dbReference type="InterPro" id="IPR036953">
    <property type="entry name" value="GreA/GreB_C_sf"/>
</dbReference>
<dbReference type="GO" id="GO:0032784">
    <property type="term" value="P:regulation of DNA-templated transcription elongation"/>
    <property type="evidence" value="ECO:0007669"/>
    <property type="project" value="InterPro"/>
</dbReference>